<gene>
    <name evidence="2" type="ORF">Mth01_36420</name>
</gene>
<dbReference type="RefSeq" id="WP_204017090.1">
    <property type="nucleotide sequence ID" value="NZ_BOOG01000034.1"/>
</dbReference>
<dbReference type="AlphaFoldDB" id="A0A8J3VZP6"/>
<name>A0A8J3VZP6_9ACTN</name>
<accession>A0A8J3VZP6</accession>
<evidence type="ECO:0000256" key="1">
    <source>
        <dbReference type="SAM" id="Phobius"/>
    </source>
</evidence>
<dbReference type="EMBL" id="BOOG01000034">
    <property type="protein sequence ID" value="GIH71389.1"/>
    <property type="molecule type" value="Genomic_DNA"/>
</dbReference>
<evidence type="ECO:0000313" key="3">
    <source>
        <dbReference type="Proteomes" id="UP000610966"/>
    </source>
</evidence>
<evidence type="ECO:0000313" key="2">
    <source>
        <dbReference type="EMBL" id="GIH71389.1"/>
    </source>
</evidence>
<comment type="caution">
    <text evidence="2">The sequence shown here is derived from an EMBL/GenBank/DDBJ whole genome shotgun (WGS) entry which is preliminary data.</text>
</comment>
<proteinExistence type="predicted"/>
<protein>
    <submittedName>
        <fullName evidence="2">Uncharacterized protein</fullName>
    </submittedName>
</protein>
<keyword evidence="1" id="KW-1133">Transmembrane helix</keyword>
<keyword evidence="1" id="KW-0812">Transmembrane</keyword>
<feature type="transmembrane region" description="Helical" evidence="1">
    <location>
        <begin position="61"/>
        <end position="91"/>
    </location>
</feature>
<keyword evidence="3" id="KW-1185">Reference proteome</keyword>
<organism evidence="2 3">
    <name type="scientific">Sphaerimonospora thailandensis</name>
    <dbReference type="NCBI Taxonomy" id="795644"/>
    <lineage>
        <taxon>Bacteria</taxon>
        <taxon>Bacillati</taxon>
        <taxon>Actinomycetota</taxon>
        <taxon>Actinomycetes</taxon>
        <taxon>Streptosporangiales</taxon>
        <taxon>Streptosporangiaceae</taxon>
        <taxon>Sphaerimonospora</taxon>
    </lineage>
</organism>
<reference evidence="2" key="1">
    <citation type="submission" date="2021-01" db="EMBL/GenBank/DDBJ databases">
        <title>Whole genome shotgun sequence of Sphaerimonospora thailandensis NBRC 107569.</title>
        <authorList>
            <person name="Komaki H."/>
            <person name="Tamura T."/>
        </authorList>
    </citation>
    <scope>NUCLEOTIDE SEQUENCE</scope>
    <source>
        <strain evidence="2">NBRC 107569</strain>
    </source>
</reference>
<keyword evidence="1" id="KW-0472">Membrane</keyword>
<sequence length="123" mass="13368">MLTEERREQFRTDAAKLKLKADQSRHDGKWRIVGAVLMIGGVIGALVSYNNSLTQDDLRNIASLHILATACVGVIVLGAALYLAAAVARVLRLWLLRQLMEAQAQTDQIAAALESISAVSRRG</sequence>
<feature type="transmembrane region" description="Helical" evidence="1">
    <location>
        <begin position="30"/>
        <end position="49"/>
    </location>
</feature>
<dbReference type="Proteomes" id="UP000610966">
    <property type="component" value="Unassembled WGS sequence"/>
</dbReference>